<dbReference type="Proteomes" id="UP000317839">
    <property type="component" value="Unassembled WGS sequence"/>
</dbReference>
<evidence type="ECO:0000313" key="3">
    <source>
        <dbReference type="Proteomes" id="UP000317839"/>
    </source>
</evidence>
<feature type="transmembrane region" description="Helical" evidence="1">
    <location>
        <begin position="16"/>
        <end position="44"/>
    </location>
</feature>
<reference evidence="2 3" key="1">
    <citation type="submission" date="2019-06" db="EMBL/GenBank/DDBJ databases">
        <title>Draft genome of Aliikangiella marina GYP-15.</title>
        <authorList>
            <person name="Wang G."/>
        </authorList>
    </citation>
    <scope>NUCLEOTIDE SEQUENCE [LARGE SCALE GENOMIC DNA]</scope>
    <source>
        <strain evidence="2 3">GYP-15</strain>
    </source>
</reference>
<dbReference type="EMBL" id="VIKR01000002">
    <property type="protein sequence ID" value="TQV74711.1"/>
    <property type="molecule type" value="Genomic_DNA"/>
</dbReference>
<comment type="caution">
    <text evidence="2">The sequence shown here is derived from an EMBL/GenBank/DDBJ whole genome shotgun (WGS) entry which is preliminary data.</text>
</comment>
<keyword evidence="3" id="KW-1185">Reference proteome</keyword>
<organism evidence="2 3">
    <name type="scientific">Aliikangiella marina</name>
    <dbReference type="NCBI Taxonomy" id="1712262"/>
    <lineage>
        <taxon>Bacteria</taxon>
        <taxon>Pseudomonadati</taxon>
        <taxon>Pseudomonadota</taxon>
        <taxon>Gammaproteobacteria</taxon>
        <taxon>Oceanospirillales</taxon>
        <taxon>Pleioneaceae</taxon>
        <taxon>Aliikangiella</taxon>
    </lineage>
</organism>
<gene>
    <name evidence="2" type="ORF">FLL45_07045</name>
</gene>
<sequence>MVLVKNHIFNLSTSNAALVVGIAFIVSVIIVTIVDDFLLANFVIPGDTSALARDIEAKRSLFGFAVAGYTVVLILDSIIGLALYIVLKPYNKTLAFLTATFRLLYAGILIIGLIALVLEFVTVYEYALVKLLGYVFFALHIFMLGYCALRSGYIPKIIGVLLIIASFTYLIFFIDAEFPETLQIVFMIIMGSAELLLSIWLIIKRNSLPVNVI</sequence>
<protein>
    <submittedName>
        <fullName evidence="2">DUF4386 domain-containing protein</fullName>
    </submittedName>
</protein>
<feature type="transmembrane region" description="Helical" evidence="1">
    <location>
        <begin position="153"/>
        <end position="172"/>
    </location>
</feature>
<name>A0A545TBZ2_9GAMM</name>
<keyword evidence="1" id="KW-0812">Transmembrane</keyword>
<proteinExistence type="predicted"/>
<dbReference type="InterPro" id="IPR025495">
    <property type="entry name" value="DUF4386"/>
</dbReference>
<keyword evidence="1" id="KW-1133">Transmembrane helix</keyword>
<evidence type="ECO:0000256" key="1">
    <source>
        <dbReference type="SAM" id="Phobius"/>
    </source>
</evidence>
<dbReference type="AlphaFoldDB" id="A0A545TBZ2"/>
<evidence type="ECO:0000313" key="2">
    <source>
        <dbReference type="EMBL" id="TQV74711.1"/>
    </source>
</evidence>
<dbReference type="OrthoDB" id="1160166at2"/>
<feature type="transmembrane region" description="Helical" evidence="1">
    <location>
        <begin position="99"/>
        <end position="121"/>
    </location>
</feature>
<feature type="transmembrane region" description="Helical" evidence="1">
    <location>
        <begin position="184"/>
        <end position="203"/>
    </location>
</feature>
<feature type="transmembrane region" description="Helical" evidence="1">
    <location>
        <begin position="127"/>
        <end position="146"/>
    </location>
</feature>
<keyword evidence="1" id="KW-0472">Membrane</keyword>
<accession>A0A545TBZ2</accession>
<dbReference type="Pfam" id="PF14329">
    <property type="entry name" value="DUF4386"/>
    <property type="match status" value="1"/>
</dbReference>
<feature type="transmembrane region" description="Helical" evidence="1">
    <location>
        <begin position="64"/>
        <end position="87"/>
    </location>
</feature>